<feature type="domain" description="DnaK suppressor protein DksA N-terminal" evidence="5">
    <location>
        <begin position="23"/>
        <end position="92"/>
    </location>
</feature>
<proteinExistence type="predicted"/>
<dbReference type="InterPro" id="IPR048489">
    <property type="entry name" value="DksA_N"/>
</dbReference>
<accession>A0A1J5R6Q2</accession>
<organism evidence="6">
    <name type="scientific">mine drainage metagenome</name>
    <dbReference type="NCBI Taxonomy" id="410659"/>
    <lineage>
        <taxon>unclassified sequences</taxon>
        <taxon>metagenomes</taxon>
        <taxon>ecological metagenomes</taxon>
    </lineage>
</organism>
<dbReference type="InterPro" id="IPR000962">
    <property type="entry name" value="Znf_DskA_TraR"/>
</dbReference>
<dbReference type="EMBL" id="MLJW01000253">
    <property type="protein sequence ID" value="OIQ91672.1"/>
    <property type="molecule type" value="Genomic_DNA"/>
</dbReference>
<protein>
    <submittedName>
        <fullName evidence="6">RNA polymerase-binding transcription factor DksA</fullName>
    </submittedName>
</protein>
<dbReference type="Pfam" id="PF21157">
    <property type="entry name" value="DksA_N"/>
    <property type="match status" value="1"/>
</dbReference>
<sequence>MNQTVELVLPVGTEVMEYMCNDQLAFFQRLLERERDMLLNAARSSASELKVLAPTPDPSDRASLEEDHALELNIRGRELRQLHAIDQALLRVRNGTYGWCEESGDPIGFARLVARPTATLCLAEQQRQESLDMLNRRH</sequence>
<reference evidence="6" key="1">
    <citation type="submission" date="2016-10" db="EMBL/GenBank/DDBJ databases">
        <title>Sequence of Gallionella enrichment culture.</title>
        <authorList>
            <person name="Poehlein A."/>
            <person name="Muehling M."/>
            <person name="Daniel R."/>
        </authorList>
    </citation>
    <scope>NUCLEOTIDE SEQUENCE</scope>
</reference>
<evidence type="ECO:0000259" key="5">
    <source>
        <dbReference type="Pfam" id="PF21157"/>
    </source>
</evidence>
<keyword evidence="3" id="KW-0862">Zinc</keyword>
<evidence type="ECO:0000259" key="4">
    <source>
        <dbReference type="Pfam" id="PF01258"/>
    </source>
</evidence>
<dbReference type="PROSITE" id="PS51128">
    <property type="entry name" value="ZF_DKSA_2"/>
    <property type="match status" value="1"/>
</dbReference>
<dbReference type="Pfam" id="PF01258">
    <property type="entry name" value="zf-dskA_traR"/>
    <property type="match status" value="1"/>
</dbReference>
<dbReference type="AlphaFoldDB" id="A0A1J5R6Q2"/>
<evidence type="ECO:0000256" key="1">
    <source>
        <dbReference type="ARBA" id="ARBA00022723"/>
    </source>
</evidence>
<evidence type="ECO:0000313" key="6">
    <source>
        <dbReference type="EMBL" id="OIQ91672.1"/>
    </source>
</evidence>
<keyword evidence="2" id="KW-0863">Zinc-finger</keyword>
<dbReference type="SUPFAM" id="SSF109635">
    <property type="entry name" value="DnaK suppressor protein DksA, alpha-hairpin domain"/>
    <property type="match status" value="1"/>
</dbReference>
<name>A0A1J5R6Q2_9ZZZZ</name>
<dbReference type="Gene3D" id="1.20.120.910">
    <property type="entry name" value="DksA, coiled-coil domain"/>
    <property type="match status" value="1"/>
</dbReference>
<dbReference type="PANTHER" id="PTHR33823">
    <property type="entry name" value="RNA POLYMERASE-BINDING TRANSCRIPTION FACTOR DKSA-RELATED"/>
    <property type="match status" value="1"/>
</dbReference>
<evidence type="ECO:0000256" key="2">
    <source>
        <dbReference type="ARBA" id="ARBA00022771"/>
    </source>
</evidence>
<dbReference type="GO" id="GO:0008270">
    <property type="term" value="F:zinc ion binding"/>
    <property type="evidence" value="ECO:0007669"/>
    <property type="project" value="UniProtKB-KW"/>
</dbReference>
<feature type="domain" description="Zinc finger DksA/TraR C4-type" evidence="4">
    <location>
        <begin position="95"/>
        <end position="129"/>
    </location>
</feature>
<dbReference type="SUPFAM" id="SSF57716">
    <property type="entry name" value="Glucocorticoid receptor-like (DNA-binding domain)"/>
    <property type="match status" value="1"/>
</dbReference>
<dbReference type="InterPro" id="IPR037187">
    <property type="entry name" value="DnaK_N"/>
</dbReference>
<evidence type="ECO:0000256" key="3">
    <source>
        <dbReference type="ARBA" id="ARBA00022833"/>
    </source>
</evidence>
<dbReference type="PANTHER" id="PTHR33823:SF2">
    <property type="entry name" value="RNA POLYMERASE-BINDING TRANSCRIPTION FACTOR DKSA"/>
    <property type="match status" value="1"/>
</dbReference>
<keyword evidence="1" id="KW-0479">Metal-binding</keyword>
<comment type="caution">
    <text evidence="6">The sequence shown here is derived from an EMBL/GenBank/DDBJ whole genome shotgun (WGS) entry which is preliminary data.</text>
</comment>
<gene>
    <name evidence="6" type="primary">dksA_8</name>
    <name evidence="6" type="ORF">GALL_264470</name>
</gene>